<accession>X1QP82</accession>
<evidence type="ECO:0000313" key="2">
    <source>
        <dbReference type="EMBL" id="GAI70033.1"/>
    </source>
</evidence>
<sequence>MQTLKKLWAFIRHNSGMFIGGAICLMVLIWTYGCESQVRSITNPIILVNRGELQIEVDTFIAQAELRFAELDKQDQLKSTLFNTAIDFMQGGKINPVAVALVISSILGIGAGADNIRKRTHINTLKGNNANPVPPG</sequence>
<feature type="transmembrane region" description="Helical" evidence="1">
    <location>
        <begin position="15"/>
        <end position="33"/>
    </location>
</feature>
<reference evidence="2" key="1">
    <citation type="journal article" date="2014" name="Front. Microbiol.">
        <title>High frequency of phylogenetically diverse reductive dehalogenase-homologous genes in deep subseafloor sedimentary metagenomes.</title>
        <authorList>
            <person name="Kawai M."/>
            <person name="Futagami T."/>
            <person name="Toyoda A."/>
            <person name="Takaki Y."/>
            <person name="Nishi S."/>
            <person name="Hori S."/>
            <person name="Arai W."/>
            <person name="Tsubouchi T."/>
            <person name="Morono Y."/>
            <person name="Uchiyama I."/>
            <person name="Ito T."/>
            <person name="Fujiyama A."/>
            <person name="Inagaki F."/>
            <person name="Takami H."/>
        </authorList>
    </citation>
    <scope>NUCLEOTIDE SEQUENCE</scope>
    <source>
        <strain evidence="2">Expedition CK06-06</strain>
    </source>
</reference>
<keyword evidence="1" id="KW-0472">Membrane</keyword>
<organism evidence="2">
    <name type="scientific">marine sediment metagenome</name>
    <dbReference type="NCBI Taxonomy" id="412755"/>
    <lineage>
        <taxon>unclassified sequences</taxon>
        <taxon>metagenomes</taxon>
        <taxon>ecological metagenomes</taxon>
    </lineage>
</organism>
<evidence type="ECO:0000256" key="1">
    <source>
        <dbReference type="SAM" id="Phobius"/>
    </source>
</evidence>
<comment type="caution">
    <text evidence="2">The sequence shown here is derived from an EMBL/GenBank/DDBJ whole genome shotgun (WGS) entry which is preliminary data.</text>
</comment>
<dbReference type="EMBL" id="BARW01000098">
    <property type="protein sequence ID" value="GAI70033.1"/>
    <property type="molecule type" value="Genomic_DNA"/>
</dbReference>
<gene>
    <name evidence="2" type="ORF">S12H4_00696</name>
</gene>
<protein>
    <submittedName>
        <fullName evidence="2">Uncharacterized protein</fullName>
    </submittedName>
</protein>
<keyword evidence="1" id="KW-0812">Transmembrane</keyword>
<name>X1QP82_9ZZZZ</name>
<keyword evidence="1" id="KW-1133">Transmembrane helix</keyword>
<proteinExistence type="predicted"/>
<dbReference type="AlphaFoldDB" id="X1QP82"/>
<dbReference type="PROSITE" id="PS51257">
    <property type="entry name" value="PROKAR_LIPOPROTEIN"/>
    <property type="match status" value="1"/>
</dbReference>